<dbReference type="Proteomes" id="UP000693738">
    <property type="component" value="Unassembled WGS sequence"/>
</dbReference>
<dbReference type="AlphaFoldDB" id="A0A8J2J0S2"/>
<evidence type="ECO:0000313" key="2">
    <source>
        <dbReference type="EMBL" id="CAG7566352.1"/>
    </source>
</evidence>
<gene>
    <name evidence="2" type="ORF">FEQUK3_LOCUS12097</name>
</gene>
<accession>A0A8J2J0S2</accession>
<comment type="caution">
    <text evidence="2">The sequence shown here is derived from an EMBL/GenBank/DDBJ whole genome shotgun (WGS) entry which is preliminary data.</text>
</comment>
<feature type="region of interest" description="Disordered" evidence="1">
    <location>
        <begin position="276"/>
        <end position="303"/>
    </location>
</feature>
<organism evidence="2 3">
    <name type="scientific">Fusarium equiseti</name>
    <name type="common">Fusarium scirpi</name>
    <dbReference type="NCBI Taxonomy" id="61235"/>
    <lineage>
        <taxon>Eukaryota</taxon>
        <taxon>Fungi</taxon>
        <taxon>Dikarya</taxon>
        <taxon>Ascomycota</taxon>
        <taxon>Pezizomycotina</taxon>
        <taxon>Sordariomycetes</taxon>
        <taxon>Hypocreomycetidae</taxon>
        <taxon>Hypocreales</taxon>
        <taxon>Nectriaceae</taxon>
        <taxon>Fusarium</taxon>
        <taxon>Fusarium incarnatum-equiseti species complex</taxon>
    </lineage>
</organism>
<sequence length="347" mass="38861">METGHSSLDGAATCSSILALRDNYNGMLRFREGIKCVGPCQGLSCPSEKTFSATQHIQPCSYHDSKTQALGHVFSIIDKIILFYEEVNEKFWIDNMNLAILCYYKHENTFSVTMDVELPSGQEMWKSEFNIQELNPTLLCSARRPLWQHQPTTTARLRSSTSNHSISWSSGLGTLQQLRTQHRRVEDAWGFAEQYIRAYFDVNGLWLPYEHLLCSADSGAICYIIHQHHMVANGGSNASDCLTQALDLEDHLSERTIATESGDEWNSGFKSASISASDSEEGVTNPPGMVNATRVGGFSSTSRNTRMPDLIGLANEEAKAGLTLREVIDMYREQIEEEEFEECDFCA</sequence>
<evidence type="ECO:0000313" key="3">
    <source>
        <dbReference type="Proteomes" id="UP000693738"/>
    </source>
</evidence>
<dbReference type="EMBL" id="CAJSTJ010000206">
    <property type="protein sequence ID" value="CAG7566352.1"/>
    <property type="molecule type" value="Genomic_DNA"/>
</dbReference>
<proteinExistence type="predicted"/>
<name>A0A8J2J0S2_FUSEQ</name>
<evidence type="ECO:0000256" key="1">
    <source>
        <dbReference type="SAM" id="MobiDB-lite"/>
    </source>
</evidence>
<protein>
    <submittedName>
        <fullName evidence="2">Uncharacterized protein</fullName>
    </submittedName>
</protein>
<reference evidence="2" key="1">
    <citation type="submission" date="2021-05" db="EMBL/GenBank/DDBJ databases">
        <authorList>
            <person name="Khan N."/>
        </authorList>
    </citation>
    <scope>NUCLEOTIDE SEQUENCE</scope>
</reference>